<comment type="subcellular location">
    <subcellularLocation>
        <location evidence="1">Virion</location>
    </subcellularLocation>
</comment>
<evidence type="ECO:0000313" key="9">
    <source>
        <dbReference type="EMBL" id="QDH87151.1"/>
    </source>
</evidence>
<gene>
    <name evidence="9" type="ORF">H4BulkLitter23696_000003</name>
</gene>
<feature type="region of interest" description="Disordered" evidence="8">
    <location>
        <begin position="346"/>
        <end position="365"/>
    </location>
</feature>
<protein>
    <recommendedName>
        <fullName evidence="10">Maturation</fullName>
    </recommendedName>
</protein>
<sequence length="365" mass="40630">DFKTLYRRRERYKQAPPFTLPLPYTIIAGSGTPYGGLDWGPSIATRPEQFRNSVLTSSQYAQMATQIKERFMGNLSDRSSMGENLVEFNKSLGTMANKIEQLLRFTKAVKRGRFGDAANILQTGQPKRLHPVKEQANNWLEYHLGIAPVVGDIYSAMHLLSEPIKSTRVTAKGSVGGWLVAKQVGSGPFTQNFEINCTGATGRCQADVAVTNPNLFLLNALGVINPIQVAWQLVPLSFVVDWFVNVEQYLGSFTDLLGVTVQNASATYRYTGVYTESWNNYPWGGTISMSGFDRYLGLPVPRLAVRPYKALGWQRGLTAISLLVPALKSLDKTNLKVTQWRDPFGKTDRRSTHRARTGFSGDFSF</sequence>
<proteinExistence type="inferred from homology"/>
<evidence type="ECO:0008006" key="10">
    <source>
        <dbReference type="Google" id="ProtNLM"/>
    </source>
</evidence>
<feature type="non-terminal residue" evidence="9">
    <location>
        <position position="1"/>
    </location>
</feature>
<evidence type="ECO:0000256" key="3">
    <source>
        <dbReference type="ARBA" id="ARBA00022804"/>
    </source>
</evidence>
<keyword evidence="3" id="KW-1161">Viral attachment to host cell</keyword>
<dbReference type="GO" id="GO:0039666">
    <property type="term" value="P:virion attachment to host cell pilus"/>
    <property type="evidence" value="ECO:0007669"/>
    <property type="project" value="UniProtKB-KW"/>
</dbReference>
<evidence type="ECO:0000256" key="5">
    <source>
        <dbReference type="ARBA" id="ARBA00023104"/>
    </source>
</evidence>
<dbReference type="InterPro" id="IPR005563">
    <property type="entry name" value="A_protein"/>
</dbReference>
<evidence type="ECO:0000256" key="8">
    <source>
        <dbReference type="SAM" id="MobiDB-lite"/>
    </source>
</evidence>
<evidence type="ECO:0000256" key="6">
    <source>
        <dbReference type="ARBA" id="ARBA00023296"/>
    </source>
</evidence>
<accession>A0A514D0M4</accession>
<evidence type="ECO:0000256" key="7">
    <source>
        <dbReference type="ARBA" id="ARBA00035110"/>
    </source>
</evidence>
<name>A0A514D0M4_9VIRU</name>
<dbReference type="Pfam" id="PF03863">
    <property type="entry name" value="Phage_mat-A"/>
    <property type="match status" value="1"/>
</dbReference>
<organism evidence="9">
    <name type="scientific">Leviviridae sp</name>
    <dbReference type="NCBI Taxonomy" id="2027243"/>
    <lineage>
        <taxon>Viruses</taxon>
        <taxon>Riboviria</taxon>
        <taxon>Orthornavirae</taxon>
        <taxon>Lenarviricota</taxon>
        <taxon>Leviviricetes</taxon>
        <taxon>Norzivirales</taxon>
        <taxon>Fiersviridae</taxon>
    </lineage>
</organism>
<keyword evidence="6" id="KW-1160">Virus entry into host cell</keyword>
<evidence type="ECO:0000256" key="4">
    <source>
        <dbReference type="ARBA" id="ARBA00022844"/>
    </source>
</evidence>
<dbReference type="EMBL" id="MN033164">
    <property type="protein sequence ID" value="QDH87151.1"/>
    <property type="molecule type" value="Genomic_RNA"/>
</dbReference>
<reference evidence="9" key="1">
    <citation type="submission" date="2019-05" db="EMBL/GenBank/DDBJ databases">
        <title>Metatranscriptomic reconstruction reveals RNA viruses with the potential to shape carbon cycling in soil.</title>
        <authorList>
            <person name="Starr E.P."/>
            <person name="Nuccio E."/>
            <person name="Pett-Ridge J."/>
            <person name="Banfield J.F."/>
            <person name="Firestone M.K."/>
        </authorList>
    </citation>
    <scope>NUCLEOTIDE SEQUENCE</scope>
    <source>
        <strain evidence="9">H4_Bulk_Litter_23_scaffold_696</strain>
    </source>
</reference>
<dbReference type="GO" id="GO:0044423">
    <property type="term" value="C:virion component"/>
    <property type="evidence" value="ECO:0007669"/>
    <property type="project" value="UniProtKB-KW"/>
</dbReference>
<keyword evidence="2" id="KW-0945">Host-virus interaction</keyword>
<comment type="similarity">
    <text evidence="7">Belongs to the Leviviricetes maturation protein family.</text>
</comment>
<evidence type="ECO:0000256" key="1">
    <source>
        <dbReference type="ARBA" id="ARBA00004328"/>
    </source>
</evidence>
<evidence type="ECO:0000256" key="2">
    <source>
        <dbReference type="ARBA" id="ARBA00022581"/>
    </source>
</evidence>
<keyword evidence="4" id="KW-0946">Virion</keyword>
<keyword evidence="5" id="KW-1175">Viral attachment to host cell pilus</keyword>